<dbReference type="EMBL" id="FZNO01000013">
    <property type="protein sequence ID" value="SNR56909.1"/>
    <property type="molecule type" value="Genomic_DNA"/>
</dbReference>
<keyword evidence="3" id="KW-1185">Reference proteome</keyword>
<feature type="region of interest" description="Disordered" evidence="1">
    <location>
        <begin position="1"/>
        <end position="42"/>
    </location>
</feature>
<feature type="region of interest" description="Disordered" evidence="1">
    <location>
        <begin position="181"/>
        <end position="246"/>
    </location>
</feature>
<dbReference type="AlphaFoldDB" id="A0A238XG55"/>
<feature type="compositionally biased region" description="Low complexity" evidence="1">
    <location>
        <begin position="181"/>
        <end position="207"/>
    </location>
</feature>
<gene>
    <name evidence="2" type="ORF">SAMN06272737_11311</name>
</gene>
<name>A0A238XG55_9ACTN</name>
<sequence>MPHQSREHLRAQWIPGAGSRTEARHARGSGSGHPWPAASSWRRALPGQVARRGRRGRPAPALALADPLVAGRPAGADRRCRLVRHGDDPGRPAAGHPPDARPCCGPRPAPDPRCGAAAQMADDAPRDHDPPGAVPRGNPGPPRPRPRALAHHWRAITGWREEAVAELERARRCSGALESLAGDVTTAGDGAGRAACPGRPRAPGRPAEPADRVPGHVPPPAGEEADERAGGGRVHFGRPADGSRRL</sequence>
<reference evidence="2 3" key="1">
    <citation type="submission" date="2017-06" db="EMBL/GenBank/DDBJ databases">
        <authorList>
            <person name="Kim H.J."/>
            <person name="Triplett B.A."/>
        </authorList>
    </citation>
    <scope>NUCLEOTIDE SEQUENCE [LARGE SCALE GENOMIC DNA]</scope>
    <source>
        <strain evidence="2 3">DSM 44272</strain>
    </source>
</reference>
<protein>
    <submittedName>
        <fullName evidence="2">Uncharacterized protein</fullName>
    </submittedName>
</protein>
<proteinExistence type="predicted"/>
<accession>A0A238XG55</accession>
<dbReference type="Proteomes" id="UP000198403">
    <property type="component" value="Unassembled WGS sequence"/>
</dbReference>
<feature type="compositionally biased region" description="Basic and acidic residues" evidence="1">
    <location>
        <begin position="1"/>
        <end position="10"/>
    </location>
</feature>
<evidence type="ECO:0000313" key="2">
    <source>
        <dbReference type="EMBL" id="SNR56909.1"/>
    </source>
</evidence>
<evidence type="ECO:0000313" key="3">
    <source>
        <dbReference type="Proteomes" id="UP000198403"/>
    </source>
</evidence>
<evidence type="ECO:0000256" key="1">
    <source>
        <dbReference type="SAM" id="MobiDB-lite"/>
    </source>
</evidence>
<organism evidence="2 3">
    <name type="scientific">Blastococcus mobilis</name>
    <dbReference type="NCBI Taxonomy" id="1938746"/>
    <lineage>
        <taxon>Bacteria</taxon>
        <taxon>Bacillati</taxon>
        <taxon>Actinomycetota</taxon>
        <taxon>Actinomycetes</taxon>
        <taxon>Geodermatophilales</taxon>
        <taxon>Geodermatophilaceae</taxon>
        <taxon>Blastococcus</taxon>
    </lineage>
</organism>
<feature type="region of interest" description="Disordered" evidence="1">
    <location>
        <begin position="82"/>
        <end position="147"/>
    </location>
</feature>